<proteinExistence type="predicted"/>
<dbReference type="RefSeq" id="WP_274235125.1">
    <property type="nucleotide sequence ID" value="NZ_BAABHQ010000033.1"/>
</dbReference>
<protein>
    <recommendedName>
        <fullName evidence="3">PadR family transcriptional regulator</fullName>
    </recommendedName>
</protein>
<comment type="caution">
    <text evidence="1">The sequence shown here is derived from an EMBL/GenBank/DDBJ whole genome shotgun (WGS) entry which is preliminary data.</text>
</comment>
<dbReference type="InterPro" id="IPR036388">
    <property type="entry name" value="WH-like_DNA-bd_sf"/>
</dbReference>
<dbReference type="InterPro" id="IPR036390">
    <property type="entry name" value="WH_DNA-bd_sf"/>
</dbReference>
<reference evidence="2" key="1">
    <citation type="journal article" date="2019" name="Int. J. Syst. Evol. Microbiol.">
        <title>The Global Catalogue of Microorganisms (GCM) 10K type strain sequencing project: providing services to taxonomists for standard genome sequencing and annotation.</title>
        <authorList>
            <consortium name="The Broad Institute Genomics Platform"/>
            <consortium name="The Broad Institute Genome Sequencing Center for Infectious Disease"/>
            <person name="Wu L."/>
            <person name="Ma J."/>
        </authorList>
    </citation>
    <scope>NUCLEOTIDE SEQUENCE [LARGE SCALE GENOMIC DNA]</scope>
    <source>
        <strain evidence="2">JCM 17983</strain>
    </source>
</reference>
<organism evidence="1 2">
    <name type="scientific">Actinomycetospora straminea</name>
    <dbReference type="NCBI Taxonomy" id="663607"/>
    <lineage>
        <taxon>Bacteria</taxon>
        <taxon>Bacillati</taxon>
        <taxon>Actinomycetota</taxon>
        <taxon>Actinomycetes</taxon>
        <taxon>Pseudonocardiales</taxon>
        <taxon>Pseudonocardiaceae</taxon>
        <taxon>Actinomycetospora</taxon>
    </lineage>
</organism>
<dbReference type="EMBL" id="BAABHQ010000033">
    <property type="protein sequence ID" value="GAA4897064.1"/>
    <property type="molecule type" value="Genomic_DNA"/>
</dbReference>
<evidence type="ECO:0008006" key="3">
    <source>
        <dbReference type="Google" id="ProtNLM"/>
    </source>
</evidence>
<dbReference type="SUPFAM" id="SSF46785">
    <property type="entry name" value="Winged helix' DNA-binding domain"/>
    <property type="match status" value="1"/>
</dbReference>
<evidence type="ECO:0000313" key="1">
    <source>
        <dbReference type="EMBL" id="GAA4897064.1"/>
    </source>
</evidence>
<dbReference type="Proteomes" id="UP001500457">
    <property type="component" value="Unassembled WGS sequence"/>
</dbReference>
<keyword evidence="2" id="KW-1185">Reference proteome</keyword>
<dbReference type="Gene3D" id="1.10.10.10">
    <property type="entry name" value="Winged helix-like DNA-binding domain superfamily/Winged helix DNA-binding domain"/>
    <property type="match status" value="1"/>
</dbReference>
<evidence type="ECO:0000313" key="2">
    <source>
        <dbReference type="Proteomes" id="UP001500457"/>
    </source>
</evidence>
<sequence length="115" mass="12621">MTTARRTGSRARIRDRGQIDALVLAALADGAKRQDEIAATLRAQVGDALDLPYSRIVPTLHRLQRNRLVSRPSSDPRRYRLTDVGTRSLSARRRAADTFAASVHRLADGDGSGSR</sequence>
<accession>A0ABP9FAH2</accession>
<gene>
    <name evidence="1" type="ORF">GCM10023203_59600</name>
</gene>
<name>A0ABP9FAH2_9PSEU</name>